<proteinExistence type="predicted"/>
<organism evidence="1 2">
    <name type="scientific">Panagrolaimus sp. ES5</name>
    <dbReference type="NCBI Taxonomy" id="591445"/>
    <lineage>
        <taxon>Eukaryota</taxon>
        <taxon>Metazoa</taxon>
        <taxon>Ecdysozoa</taxon>
        <taxon>Nematoda</taxon>
        <taxon>Chromadorea</taxon>
        <taxon>Rhabditida</taxon>
        <taxon>Tylenchina</taxon>
        <taxon>Panagrolaimomorpha</taxon>
        <taxon>Panagrolaimoidea</taxon>
        <taxon>Panagrolaimidae</taxon>
        <taxon>Panagrolaimus</taxon>
    </lineage>
</organism>
<accession>A0AC34GP75</accession>
<sequence length="954" mass="108934">MISSGDSARFSSPADSAIVSSEFSNSDRLSNNSRIPEDHSTKFTRFMDYFFRNVGYIITDHAKLVLTIPFTKQEDDLKTGYTPHGARSHQEVAMHDEFYSKNGSDPVQVVVFIVAKDNGTLTRSQHLNETVKVMDHIGHNFLMPNYGNTSNGQSFYEFCTDFCEFNEPLRHFRNGFVIQSNPDYALLQPDDLFDSRINLSFPFMSVLGRELDLSPLFFGVRKFPNDDAQRRAHLTTNIEHLPLIVLQYRADKPKYATKEDVQAWERTIERYYHFDFKNEHIRTKVMSITVAADEIVKNGMTLFPFIILGFLILSTFALITGYCSSYYFDQWTIHKVSLAIFACVCPLLATSSSLGLLFWCGFRFGSILAVTPFLVLAIGVDDAFLMIHSWQRICVEQRRLRQTTLNGGYGDTLRKRIAEMCVDVGPSISITSLTNAISFIIGYFSPTPEIQLFCAGNALAIFFDYIYQFVFFGTIMAIAGDFEMKSESKRDKKSIANVESTERRKKLHVIVTSFLKHYCRWAADSFTSFLMLLCLIVYWIVSIRGALTICPSITPDKLFLADSPVNEINWFRDNYILPNYTAVNVFVNNVGDFSSPEKQQRVRNLIAEYEKMPLCLGAEYTHFWFRDFDKYLETTIEDDESHLEFEDTSVSTNSKSFSFTKKDMQQFLNWPEYKHWNAFIRFDDKGNLTKFFAVIAFHGKELVSWNKRGELLNEWRAIADNYSDLEAWVFEDDAQFLDQIATLIPSTISSSVVTLVCMTVVCIIFMYNLFTVCVATFSIMSVCIGVFGFLAMWGIDLDPISMATTIMSIGFSVDFPAHASFHYYRTGIESSGKWSPEQRIYHVLSAIGFPLLQCGISTILFVFCLLFVPSYMSEVFVKTMVLVIIFGLIHGLFVIPVALCSLTRLYDAFFSSQTKVGNTIKKLQKSSSFKNMMNVTRTHPDDKNIAKVTVHDTS</sequence>
<dbReference type="Proteomes" id="UP000887579">
    <property type="component" value="Unplaced"/>
</dbReference>
<evidence type="ECO:0000313" key="1">
    <source>
        <dbReference type="Proteomes" id="UP000887579"/>
    </source>
</evidence>
<evidence type="ECO:0000313" key="2">
    <source>
        <dbReference type="WBParaSite" id="ES5_v2.g5711.t1"/>
    </source>
</evidence>
<protein>
    <submittedName>
        <fullName evidence="2">SSD domain-containing protein</fullName>
    </submittedName>
</protein>
<name>A0AC34GP75_9BILA</name>
<reference evidence="2" key="1">
    <citation type="submission" date="2022-11" db="UniProtKB">
        <authorList>
            <consortium name="WormBaseParasite"/>
        </authorList>
    </citation>
    <scope>IDENTIFICATION</scope>
</reference>
<dbReference type="WBParaSite" id="ES5_v2.g5711.t1">
    <property type="protein sequence ID" value="ES5_v2.g5711.t1"/>
    <property type="gene ID" value="ES5_v2.g5711"/>
</dbReference>